<organism evidence="1 2">
    <name type="scientific">Chitinophaga agrisoli</name>
    <dbReference type="NCBI Taxonomy" id="2607653"/>
    <lineage>
        <taxon>Bacteria</taxon>
        <taxon>Pseudomonadati</taxon>
        <taxon>Bacteroidota</taxon>
        <taxon>Chitinophagia</taxon>
        <taxon>Chitinophagales</taxon>
        <taxon>Chitinophagaceae</taxon>
        <taxon>Chitinophaga</taxon>
    </lineage>
</organism>
<reference evidence="1 2" key="1">
    <citation type="submission" date="2019-09" db="EMBL/GenBank/DDBJ databases">
        <title>Chitinophaga ginsengihumi sp. nov., isolated from soil of ginseng rhizosphere.</title>
        <authorList>
            <person name="Lee J."/>
        </authorList>
    </citation>
    <scope>NUCLEOTIDE SEQUENCE [LARGE SCALE GENOMIC DNA]</scope>
    <source>
        <strain evidence="1 2">BN140078</strain>
    </source>
</reference>
<dbReference type="Proteomes" id="UP000324611">
    <property type="component" value="Unassembled WGS sequence"/>
</dbReference>
<proteinExistence type="predicted"/>
<reference evidence="1 2" key="2">
    <citation type="submission" date="2019-09" db="EMBL/GenBank/DDBJ databases">
        <authorList>
            <person name="Jin C."/>
        </authorList>
    </citation>
    <scope>NUCLEOTIDE SEQUENCE [LARGE SCALE GENOMIC DNA]</scope>
    <source>
        <strain evidence="1 2">BN140078</strain>
    </source>
</reference>
<keyword evidence="2" id="KW-1185">Reference proteome</keyword>
<dbReference type="EMBL" id="VUOC01000004">
    <property type="protein sequence ID" value="KAA2240751.1"/>
    <property type="molecule type" value="Genomic_DNA"/>
</dbReference>
<evidence type="ECO:0000313" key="1">
    <source>
        <dbReference type="EMBL" id="KAA2240751.1"/>
    </source>
</evidence>
<accession>A0A5B2VNR8</accession>
<dbReference type="AlphaFoldDB" id="A0A5B2VNR8"/>
<protein>
    <submittedName>
        <fullName evidence="1">Uncharacterized protein</fullName>
    </submittedName>
</protein>
<evidence type="ECO:0000313" key="2">
    <source>
        <dbReference type="Proteomes" id="UP000324611"/>
    </source>
</evidence>
<name>A0A5B2VNR8_9BACT</name>
<gene>
    <name evidence="1" type="ORF">F0L74_31945</name>
</gene>
<comment type="caution">
    <text evidence="1">The sequence shown here is derived from an EMBL/GenBank/DDBJ whole genome shotgun (WGS) entry which is preliminary data.</text>
</comment>
<dbReference type="RefSeq" id="WP_149841929.1">
    <property type="nucleotide sequence ID" value="NZ_VUOC01000004.1"/>
</dbReference>
<sequence>MKKLLAVIAFVYSQAAYSQNLAAGEQKLAVILKDLNHWVSFKEQANADSLKEANRYFRESLLSYLSEPGTLTYEFKALVKEGLYVAEAEGGAFRIYSWRTGGTGGTQYYSNIYQYKSANKVFAKLQPDISAAAGFWYTDVFVKKAAGKTFYLGIGHAVYSAKDTYQGVKAFSVDRNGLNDTIPLIKTETRMSNELGFTFDPSTVSGKKRDRSLIEYDTETSTFTMPDVAEDGVISKKEVKYRFSGRFFVTVKQ</sequence>